<dbReference type="AlphaFoldDB" id="A0A8E2F3W1"/>
<comment type="similarity">
    <text evidence="2">Belongs to the asaB hydroxylase/desaturase family.</text>
</comment>
<dbReference type="EMBL" id="KV749356">
    <property type="protein sequence ID" value="OCL09818.1"/>
    <property type="molecule type" value="Genomic_DNA"/>
</dbReference>
<dbReference type="PANTHER" id="PTHR34598:SF3">
    <property type="entry name" value="OXIDOREDUCTASE AN1597"/>
    <property type="match status" value="1"/>
</dbReference>
<dbReference type="GO" id="GO:0016491">
    <property type="term" value="F:oxidoreductase activity"/>
    <property type="evidence" value="ECO:0007669"/>
    <property type="project" value="UniProtKB-KW"/>
</dbReference>
<evidence type="ECO:0000313" key="3">
    <source>
        <dbReference type="EMBL" id="OCL09818.1"/>
    </source>
</evidence>
<name>A0A8E2F3W1_9PEZI</name>
<dbReference type="Proteomes" id="UP000250140">
    <property type="component" value="Unassembled WGS sequence"/>
</dbReference>
<evidence type="ECO:0000256" key="2">
    <source>
        <dbReference type="ARBA" id="ARBA00023604"/>
    </source>
</evidence>
<dbReference type="NCBIfam" id="NF041278">
    <property type="entry name" value="CmcJ_NvfI_EfuI"/>
    <property type="match status" value="1"/>
</dbReference>
<reference evidence="3 4" key="1">
    <citation type="journal article" date="2016" name="Nat. Commun.">
        <title>Ectomycorrhizal ecology is imprinted in the genome of the dominant symbiotic fungus Cenococcum geophilum.</title>
        <authorList>
            <consortium name="DOE Joint Genome Institute"/>
            <person name="Peter M."/>
            <person name="Kohler A."/>
            <person name="Ohm R.A."/>
            <person name="Kuo A."/>
            <person name="Krutzmann J."/>
            <person name="Morin E."/>
            <person name="Arend M."/>
            <person name="Barry K.W."/>
            <person name="Binder M."/>
            <person name="Choi C."/>
            <person name="Clum A."/>
            <person name="Copeland A."/>
            <person name="Grisel N."/>
            <person name="Haridas S."/>
            <person name="Kipfer T."/>
            <person name="LaButti K."/>
            <person name="Lindquist E."/>
            <person name="Lipzen A."/>
            <person name="Maire R."/>
            <person name="Meier B."/>
            <person name="Mihaltcheva S."/>
            <person name="Molinier V."/>
            <person name="Murat C."/>
            <person name="Poggeler S."/>
            <person name="Quandt C.A."/>
            <person name="Sperisen C."/>
            <person name="Tritt A."/>
            <person name="Tisserant E."/>
            <person name="Crous P.W."/>
            <person name="Henrissat B."/>
            <person name="Nehls U."/>
            <person name="Egli S."/>
            <person name="Spatafora J.W."/>
            <person name="Grigoriev I.V."/>
            <person name="Martin F.M."/>
        </authorList>
    </citation>
    <scope>NUCLEOTIDE SEQUENCE [LARGE SCALE GENOMIC DNA]</scope>
    <source>
        <strain evidence="3 4">CBS 207.34</strain>
    </source>
</reference>
<evidence type="ECO:0000256" key="1">
    <source>
        <dbReference type="ARBA" id="ARBA00023002"/>
    </source>
</evidence>
<keyword evidence="1" id="KW-0560">Oxidoreductase</keyword>
<dbReference type="OrthoDB" id="412788at2759"/>
<sequence>MAHPPYRTASIHFLARDSLYEKVKPYTLHRSYVTTLPYDNFITVEVPGIALHDLREVGRSLCFEENGIAVLEMHSSLAYEDFSDPQKIEQLYCKEVADALLTYMDASSVQVFDFAIRRRHEEWPDKPSYEIDGGGRSQPARQAHIDSNEKATRALIETLNPSDSKKLLSGRFIYLNIWRPLHGPLQDWPLAVCDAGSVKSSKDLVDMDNVLPDDLSAVNYVQPGDGSNINVVENVLAHYSPAQRWYYLSNHQTFELLVFRQVDSSGKSVPHASFYQPPMGSELPLPRESVEVRAIIYFDD</sequence>
<evidence type="ECO:0000313" key="4">
    <source>
        <dbReference type="Proteomes" id="UP000250140"/>
    </source>
</evidence>
<gene>
    <name evidence="3" type="ORF">AOQ84DRAFT_290497</name>
</gene>
<proteinExistence type="inferred from homology"/>
<dbReference type="PANTHER" id="PTHR34598">
    <property type="entry name" value="BLL6449 PROTEIN"/>
    <property type="match status" value="1"/>
</dbReference>
<keyword evidence="4" id="KW-1185">Reference proteome</keyword>
<protein>
    <submittedName>
        <fullName evidence="3">Uncharacterized protein</fullName>
    </submittedName>
</protein>
<accession>A0A8E2F3W1</accession>
<dbReference type="InterPro" id="IPR044053">
    <property type="entry name" value="AsaB-like"/>
</dbReference>
<organism evidence="3 4">
    <name type="scientific">Glonium stellatum</name>
    <dbReference type="NCBI Taxonomy" id="574774"/>
    <lineage>
        <taxon>Eukaryota</taxon>
        <taxon>Fungi</taxon>
        <taxon>Dikarya</taxon>
        <taxon>Ascomycota</taxon>
        <taxon>Pezizomycotina</taxon>
        <taxon>Dothideomycetes</taxon>
        <taxon>Pleosporomycetidae</taxon>
        <taxon>Gloniales</taxon>
        <taxon>Gloniaceae</taxon>
        <taxon>Glonium</taxon>
    </lineage>
</organism>